<evidence type="ECO:0000259" key="6">
    <source>
        <dbReference type="Pfam" id="PF08546"/>
    </source>
</evidence>
<keyword evidence="8" id="KW-1185">Reference proteome</keyword>
<dbReference type="EC" id="1.1.1.169" evidence="4"/>
<dbReference type="Proteomes" id="UP000030700">
    <property type="component" value="Unassembled WGS sequence"/>
</dbReference>
<evidence type="ECO:0000256" key="2">
    <source>
        <dbReference type="ARBA" id="ARBA00022857"/>
    </source>
</evidence>
<organism evidence="7">
    <name type="scientific">Candidatus Moduliflexus flocculans</name>
    <dbReference type="NCBI Taxonomy" id="1499966"/>
    <lineage>
        <taxon>Bacteria</taxon>
        <taxon>Candidatus Moduliflexota</taxon>
        <taxon>Candidatus Moduliflexia</taxon>
        <taxon>Candidatus Moduliflexales</taxon>
        <taxon>Candidatus Moduliflexaceae</taxon>
    </lineage>
</organism>
<dbReference type="GO" id="GO:0015940">
    <property type="term" value="P:pantothenate biosynthetic process"/>
    <property type="evidence" value="ECO:0007669"/>
    <property type="project" value="UniProtKB-UniPathway"/>
</dbReference>
<gene>
    <name evidence="7" type="ORF">U14_04561</name>
</gene>
<name>A0A0S6W0U6_9BACT</name>
<comment type="function">
    <text evidence="4">Catalyzes the NADPH-dependent reduction of ketopantoate into pantoic acid.</text>
</comment>
<dbReference type="SUPFAM" id="SSF48179">
    <property type="entry name" value="6-phosphogluconate dehydrogenase C-terminal domain-like"/>
    <property type="match status" value="1"/>
</dbReference>
<reference evidence="7" key="1">
    <citation type="journal article" date="2015" name="PeerJ">
        <title>First genomic representation of candidate bacterial phylum KSB3 points to enhanced environmental sensing as a trigger of wastewater bulking.</title>
        <authorList>
            <person name="Sekiguchi Y."/>
            <person name="Ohashi A."/>
            <person name="Parks D.H."/>
            <person name="Yamauchi T."/>
            <person name="Tyson G.W."/>
            <person name="Hugenholtz P."/>
        </authorList>
    </citation>
    <scope>NUCLEOTIDE SEQUENCE [LARGE SCALE GENOMIC DNA]</scope>
</reference>
<comment type="similarity">
    <text evidence="1 4">Belongs to the ketopantoate reductase family.</text>
</comment>
<dbReference type="InterPro" id="IPR036291">
    <property type="entry name" value="NAD(P)-bd_dom_sf"/>
</dbReference>
<evidence type="ECO:0000313" key="7">
    <source>
        <dbReference type="EMBL" id="GAK53296.1"/>
    </source>
</evidence>
<dbReference type="InterPro" id="IPR008927">
    <property type="entry name" value="6-PGluconate_DH-like_C_sf"/>
</dbReference>
<dbReference type="SUPFAM" id="SSF51735">
    <property type="entry name" value="NAD(P)-binding Rossmann-fold domains"/>
    <property type="match status" value="1"/>
</dbReference>
<dbReference type="Gene3D" id="1.10.1040.10">
    <property type="entry name" value="N-(1-d-carboxylethyl)-l-norvaline Dehydrogenase, domain 2"/>
    <property type="match status" value="1"/>
</dbReference>
<comment type="pathway">
    <text evidence="4">Cofactor biosynthesis; (R)-pantothenate biosynthesis; (R)-pantoate from 3-methyl-2-oxobutanoate: step 2/2.</text>
</comment>
<evidence type="ECO:0000256" key="4">
    <source>
        <dbReference type="RuleBase" id="RU362068"/>
    </source>
</evidence>
<dbReference type="InterPro" id="IPR013328">
    <property type="entry name" value="6PGD_dom2"/>
</dbReference>
<dbReference type="InterPro" id="IPR013752">
    <property type="entry name" value="KPA_reductase"/>
</dbReference>
<dbReference type="InterPro" id="IPR003710">
    <property type="entry name" value="ApbA"/>
</dbReference>
<feature type="domain" description="Ketopantoate reductase N-terminal" evidence="5">
    <location>
        <begin position="6"/>
        <end position="157"/>
    </location>
</feature>
<dbReference type="AlphaFoldDB" id="A0A0S6W0U6"/>
<dbReference type="NCBIfam" id="TIGR00745">
    <property type="entry name" value="apbA_panE"/>
    <property type="match status" value="1"/>
</dbReference>
<evidence type="ECO:0000256" key="1">
    <source>
        <dbReference type="ARBA" id="ARBA00007870"/>
    </source>
</evidence>
<feature type="domain" description="Ketopantoate reductase C-terminal" evidence="6">
    <location>
        <begin position="189"/>
        <end position="308"/>
    </location>
</feature>
<dbReference type="Gene3D" id="3.40.50.720">
    <property type="entry name" value="NAD(P)-binding Rossmann-like Domain"/>
    <property type="match status" value="1"/>
</dbReference>
<keyword evidence="2 4" id="KW-0521">NADP</keyword>
<dbReference type="GO" id="GO:0008677">
    <property type="term" value="F:2-dehydropantoate 2-reductase activity"/>
    <property type="evidence" value="ECO:0007669"/>
    <property type="project" value="UniProtKB-EC"/>
</dbReference>
<dbReference type="HOGENOM" id="CLU_031468_6_0_0"/>
<sequence>MAINNICVVGVGGVGGYFGGLMVHSFASGKQISFIARGAHLAQIRERGLMLNTSSRQGLVCTPTLATDRLEDAPTPDLYLLCVKSYDLADVAAQMSRNINEKTIVLPLLNGVDIYERIREELATGIVLPACVYVGTHIAQPGVVTQKGGDGAILCGPDSRHPEFDAAPLLKLFEQAQIQCTWNRDPYPAIWEKFMFIAAFGLVCVASDNTLGEVMADAEALAQTRGIMEEILAIARVKGVNFADDVVERSLAKAGNFPPETKTSYHRDVETPGKRNEGDLFGGAILRMGEEFGVPTPVTRQMYAMIQKNRGISSCAS</sequence>
<evidence type="ECO:0000313" key="8">
    <source>
        <dbReference type="Proteomes" id="UP000030700"/>
    </source>
</evidence>
<dbReference type="Pfam" id="PF08546">
    <property type="entry name" value="ApbA_C"/>
    <property type="match status" value="1"/>
</dbReference>
<protein>
    <recommendedName>
        <fullName evidence="4">2-dehydropantoate 2-reductase</fullName>
        <ecNumber evidence="4">1.1.1.169</ecNumber>
    </recommendedName>
    <alternativeName>
        <fullName evidence="4">Ketopantoate reductase</fullName>
    </alternativeName>
</protein>
<dbReference type="PANTHER" id="PTHR21708:SF26">
    <property type="entry name" value="2-DEHYDROPANTOATE 2-REDUCTASE"/>
    <property type="match status" value="1"/>
</dbReference>
<comment type="catalytic activity">
    <reaction evidence="4">
        <text>(R)-pantoate + NADP(+) = 2-dehydropantoate + NADPH + H(+)</text>
        <dbReference type="Rhea" id="RHEA:16233"/>
        <dbReference type="ChEBI" id="CHEBI:11561"/>
        <dbReference type="ChEBI" id="CHEBI:15378"/>
        <dbReference type="ChEBI" id="CHEBI:15980"/>
        <dbReference type="ChEBI" id="CHEBI:57783"/>
        <dbReference type="ChEBI" id="CHEBI:58349"/>
        <dbReference type="EC" id="1.1.1.169"/>
    </reaction>
</comment>
<keyword evidence="3 4" id="KW-0560">Oxidoreductase</keyword>
<dbReference type="InterPro" id="IPR013332">
    <property type="entry name" value="KPR_N"/>
</dbReference>
<dbReference type="EMBL" id="DF820459">
    <property type="protein sequence ID" value="GAK53296.1"/>
    <property type="molecule type" value="Genomic_DNA"/>
</dbReference>
<dbReference type="PANTHER" id="PTHR21708">
    <property type="entry name" value="PROBABLE 2-DEHYDROPANTOATE 2-REDUCTASE"/>
    <property type="match status" value="1"/>
</dbReference>
<dbReference type="InterPro" id="IPR051402">
    <property type="entry name" value="KPR-Related"/>
</dbReference>
<dbReference type="GO" id="GO:0005737">
    <property type="term" value="C:cytoplasm"/>
    <property type="evidence" value="ECO:0007669"/>
    <property type="project" value="TreeGrafter"/>
</dbReference>
<evidence type="ECO:0000256" key="3">
    <source>
        <dbReference type="ARBA" id="ARBA00023002"/>
    </source>
</evidence>
<proteinExistence type="inferred from homology"/>
<dbReference type="STRING" id="1499966.U14_04561"/>
<accession>A0A0S6W0U6</accession>
<evidence type="ECO:0000259" key="5">
    <source>
        <dbReference type="Pfam" id="PF02558"/>
    </source>
</evidence>
<dbReference type="UniPathway" id="UPA00028">
    <property type="reaction ID" value="UER00004"/>
</dbReference>
<keyword evidence="4" id="KW-0566">Pantothenate biosynthesis</keyword>
<dbReference type="Pfam" id="PF02558">
    <property type="entry name" value="ApbA"/>
    <property type="match status" value="1"/>
</dbReference>